<dbReference type="InterPro" id="IPR015421">
    <property type="entry name" value="PyrdxlP-dep_Trfase_major"/>
</dbReference>
<dbReference type="GO" id="GO:0008483">
    <property type="term" value="F:transaminase activity"/>
    <property type="evidence" value="ECO:0007669"/>
    <property type="project" value="UniProtKB-KW"/>
</dbReference>
<dbReference type="CDD" id="cd00609">
    <property type="entry name" value="AAT_like"/>
    <property type="match status" value="1"/>
</dbReference>
<dbReference type="RefSeq" id="WP_120584681.1">
    <property type="nucleotide sequence ID" value="NZ_RAWI01000345.1"/>
</dbReference>
<evidence type="ECO:0000259" key="2">
    <source>
        <dbReference type="Pfam" id="PF00155"/>
    </source>
</evidence>
<evidence type="ECO:0000313" key="3">
    <source>
        <dbReference type="EMBL" id="RKH95562.1"/>
    </source>
</evidence>
<reference evidence="3 4" key="1">
    <citation type="submission" date="2018-09" db="EMBL/GenBank/DDBJ databases">
        <authorList>
            <person name="Livingstone P.G."/>
            <person name="Whitworth D.E."/>
        </authorList>
    </citation>
    <scope>NUCLEOTIDE SEQUENCE [LARGE SCALE GENOMIC DNA]</scope>
    <source>
        <strain evidence="3 4">CA031B</strain>
    </source>
</reference>
<dbReference type="Pfam" id="PF00155">
    <property type="entry name" value="Aminotran_1_2"/>
    <property type="match status" value="1"/>
</dbReference>
<dbReference type="EMBL" id="RAWI01000345">
    <property type="protein sequence ID" value="RKH95562.1"/>
    <property type="molecule type" value="Genomic_DNA"/>
</dbReference>
<feature type="region of interest" description="Disordered" evidence="1">
    <location>
        <begin position="1"/>
        <end position="25"/>
    </location>
</feature>
<gene>
    <name evidence="3" type="ORF">D7Y13_31840</name>
</gene>
<keyword evidence="3" id="KW-0032">Aminotransferase</keyword>
<sequence length="409" mass="43059">MSRFSLRTAFPRTPNPLSQAAAERQSRGLPLLDLAETNPTRVGLPLPDPDLLNPGAQRIRAPSHPPTDADGASLAASPFLYAPEPFGLPSAREAVAGYLSTRGVSVSSAHVVLAASTSEAYGWLFKLLCDPGDTVLVPAPGYPLLDVLARLEGVHTRPYRLPSVHGFGLDAAAVEAAIDARTRAVLVVNPGNPTGHFLHEGELQALADVCARHGLALLCDEVFSDFAWDTGTGRVTTVAGRPLPCLTFALSGLSKVAGLPGLKLSWLHVGGPTSLRDEALARLEDVADAALSVGTPVQLALSGLLAHAPRFQQALLERVKGNRERLVAARPEDAAWDVVPAHGGWSAVLRIPLQPGEEATCLRLLAAGVRVQPGYFYDFGGGAYLVLSLLPTPEVFTAALAPLVRELTA</sequence>
<name>A0ABX9Q8W5_9BACT</name>
<dbReference type="SUPFAM" id="SSF53383">
    <property type="entry name" value="PLP-dependent transferases"/>
    <property type="match status" value="1"/>
</dbReference>
<dbReference type="Gene3D" id="3.40.640.10">
    <property type="entry name" value="Type I PLP-dependent aspartate aminotransferase-like (Major domain)"/>
    <property type="match status" value="1"/>
</dbReference>
<evidence type="ECO:0000256" key="1">
    <source>
        <dbReference type="SAM" id="MobiDB-lite"/>
    </source>
</evidence>
<accession>A0ABX9Q8W5</accession>
<proteinExistence type="predicted"/>
<feature type="region of interest" description="Disordered" evidence="1">
    <location>
        <begin position="38"/>
        <end position="72"/>
    </location>
</feature>
<dbReference type="InterPro" id="IPR004839">
    <property type="entry name" value="Aminotransferase_I/II_large"/>
</dbReference>
<organism evidence="3 4">
    <name type="scientific">Corallococcus praedator</name>
    <dbReference type="NCBI Taxonomy" id="2316724"/>
    <lineage>
        <taxon>Bacteria</taxon>
        <taxon>Pseudomonadati</taxon>
        <taxon>Myxococcota</taxon>
        <taxon>Myxococcia</taxon>
        <taxon>Myxococcales</taxon>
        <taxon>Cystobacterineae</taxon>
        <taxon>Myxococcaceae</taxon>
        <taxon>Corallococcus</taxon>
    </lineage>
</organism>
<protein>
    <submittedName>
        <fullName evidence="3">Pyridoxal phosphate-dependent aminotransferase</fullName>
    </submittedName>
</protein>
<comment type="caution">
    <text evidence="3">The sequence shown here is derived from an EMBL/GenBank/DDBJ whole genome shotgun (WGS) entry which is preliminary data.</text>
</comment>
<feature type="domain" description="Aminotransferase class I/classII large" evidence="2">
    <location>
        <begin position="79"/>
        <end position="376"/>
    </location>
</feature>
<dbReference type="Proteomes" id="UP000278907">
    <property type="component" value="Unassembled WGS sequence"/>
</dbReference>
<keyword evidence="3" id="KW-0808">Transferase</keyword>
<dbReference type="PANTHER" id="PTHR45744:SF2">
    <property type="entry name" value="TYROSINE AMINOTRANSFERASE"/>
    <property type="match status" value="1"/>
</dbReference>
<dbReference type="PANTHER" id="PTHR45744">
    <property type="entry name" value="TYROSINE AMINOTRANSFERASE"/>
    <property type="match status" value="1"/>
</dbReference>
<dbReference type="InterPro" id="IPR015424">
    <property type="entry name" value="PyrdxlP-dep_Trfase"/>
</dbReference>
<keyword evidence="4" id="KW-1185">Reference proteome</keyword>
<evidence type="ECO:0000313" key="4">
    <source>
        <dbReference type="Proteomes" id="UP000278907"/>
    </source>
</evidence>
<dbReference type="PRINTS" id="PR00753">
    <property type="entry name" value="ACCSYNTHASE"/>
</dbReference>